<evidence type="ECO:0000313" key="3">
    <source>
        <dbReference type="EMBL" id="MBW0468202.1"/>
    </source>
</evidence>
<keyword evidence="1" id="KW-0378">Hydrolase</keyword>
<evidence type="ECO:0000313" key="4">
    <source>
        <dbReference type="Proteomes" id="UP000765509"/>
    </source>
</evidence>
<reference evidence="3" key="1">
    <citation type="submission" date="2021-03" db="EMBL/GenBank/DDBJ databases">
        <title>Draft genome sequence of rust myrtle Austropuccinia psidii MF-1, a brazilian biotype.</title>
        <authorList>
            <person name="Quecine M.C."/>
            <person name="Pachon D.M.R."/>
            <person name="Bonatelli M.L."/>
            <person name="Correr F.H."/>
            <person name="Franceschini L.M."/>
            <person name="Leite T.F."/>
            <person name="Margarido G.R.A."/>
            <person name="Almeida C.A."/>
            <person name="Ferrarezi J.A."/>
            <person name="Labate C.A."/>
        </authorList>
    </citation>
    <scope>NUCLEOTIDE SEQUENCE</scope>
    <source>
        <strain evidence="3">MF-1</strain>
    </source>
</reference>
<sequence>MYLQERLLTFGLKGIPKPKIHYSCPLRFMEIFIGKEEYPIKTLVETGAELNIIPEEISIKASLTTRNLKMNLRGIGGHTTSLAALSEFTPIILASGEETLIHFFIGKGSVHTVIGRPFLADKNIRLESSHKQG</sequence>
<feature type="domain" description="Peptidase A2" evidence="2">
    <location>
        <begin position="40"/>
        <end position="77"/>
    </location>
</feature>
<proteinExistence type="predicted"/>
<name>A0A9Q3BMV5_9BASI</name>
<protein>
    <recommendedName>
        <fullName evidence="2">Peptidase A2 domain-containing protein</fullName>
    </recommendedName>
</protein>
<dbReference type="EMBL" id="AVOT02001796">
    <property type="protein sequence ID" value="MBW0468202.1"/>
    <property type="molecule type" value="Genomic_DNA"/>
</dbReference>
<dbReference type="InterPro" id="IPR018061">
    <property type="entry name" value="Retropepsins"/>
</dbReference>
<comment type="caution">
    <text evidence="3">The sequence shown here is derived from an EMBL/GenBank/DDBJ whole genome shotgun (WGS) entry which is preliminary data.</text>
</comment>
<gene>
    <name evidence="3" type="ORF">O181_007917</name>
</gene>
<dbReference type="Gene3D" id="2.40.70.10">
    <property type="entry name" value="Acid Proteases"/>
    <property type="match status" value="1"/>
</dbReference>
<dbReference type="OrthoDB" id="5535068at2759"/>
<dbReference type="InterPro" id="IPR021109">
    <property type="entry name" value="Peptidase_aspartic_dom_sf"/>
</dbReference>
<dbReference type="PROSITE" id="PS50175">
    <property type="entry name" value="ASP_PROT_RETROV"/>
    <property type="match status" value="1"/>
</dbReference>
<dbReference type="SUPFAM" id="SSF50630">
    <property type="entry name" value="Acid proteases"/>
    <property type="match status" value="1"/>
</dbReference>
<dbReference type="InterPro" id="IPR001995">
    <property type="entry name" value="Peptidase_A2_cat"/>
</dbReference>
<organism evidence="3 4">
    <name type="scientific">Austropuccinia psidii MF-1</name>
    <dbReference type="NCBI Taxonomy" id="1389203"/>
    <lineage>
        <taxon>Eukaryota</taxon>
        <taxon>Fungi</taxon>
        <taxon>Dikarya</taxon>
        <taxon>Basidiomycota</taxon>
        <taxon>Pucciniomycotina</taxon>
        <taxon>Pucciniomycetes</taxon>
        <taxon>Pucciniales</taxon>
        <taxon>Sphaerophragmiaceae</taxon>
        <taxon>Austropuccinia</taxon>
    </lineage>
</organism>
<dbReference type="GO" id="GO:0004190">
    <property type="term" value="F:aspartic-type endopeptidase activity"/>
    <property type="evidence" value="ECO:0007669"/>
    <property type="project" value="InterPro"/>
</dbReference>
<evidence type="ECO:0000256" key="1">
    <source>
        <dbReference type="ARBA" id="ARBA00022801"/>
    </source>
</evidence>
<dbReference type="Pfam" id="PF00077">
    <property type="entry name" value="RVP"/>
    <property type="match status" value="1"/>
</dbReference>
<dbReference type="GO" id="GO:0006508">
    <property type="term" value="P:proteolysis"/>
    <property type="evidence" value="ECO:0007669"/>
    <property type="project" value="InterPro"/>
</dbReference>
<accession>A0A9Q3BMV5</accession>
<dbReference type="Proteomes" id="UP000765509">
    <property type="component" value="Unassembled WGS sequence"/>
</dbReference>
<keyword evidence="4" id="KW-1185">Reference proteome</keyword>
<dbReference type="AlphaFoldDB" id="A0A9Q3BMV5"/>
<evidence type="ECO:0000259" key="2">
    <source>
        <dbReference type="PROSITE" id="PS50175"/>
    </source>
</evidence>